<sequence length="84" mass="9318">MAHTLTGQWRNQGGAQEANSFKVGIAGTLANRPLVTPLRRAQGHNRLTASRPFGDIFTLGQITKSLFSLFLKPVHKRKNICDFL</sequence>
<accession>A0A139WNG0</accession>
<protein>
    <submittedName>
        <fullName evidence="1">Uncharacterized protein</fullName>
    </submittedName>
</protein>
<reference evidence="1 2" key="1">
    <citation type="journal article" date="2008" name="Nature">
        <title>The genome of the model beetle and pest Tribolium castaneum.</title>
        <authorList>
            <consortium name="Tribolium Genome Sequencing Consortium"/>
            <person name="Richards S."/>
            <person name="Gibbs R.A."/>
            <person name="Weinstock G.M."/>
            <person name="Brown S.J."/>
            <person name="Denell R."/>
            <person name="Beeman R.W."/>
            <person name="Gibbs R."/>
            <person name="Beeman R.W."/>
            <person name="Brown S.J."/>
            <person name="Bucher G."/>
            <person name="Friedrich M."/>
            <person name="Grimmelikhuijzen C.J."/>
            <person name="Klingler M."/>
            <person name="Lorenzen M."/>
            <person name="Richards S."/>
            <person name="Roth S."/>
            <person name="Schroder R."/>
            <person name="Tautz D."/>
            <person name="Zdobnov E.M."/>
            <person name="Muzny D."/>
            <person name="Gibbs R.A."/>
            <person name="Weinstock G.M."/>
            <person name="Attaway T."/>
            <person name="Bell S."/>
            <person name="Buhay C.J."/>
            <person name="Chandrabose M.N."/>
            <person name="Chavez D."/>
            <person name="Clerk-Blankenburg K.P."/>
            <person name="Cree A."/>
            <person name="Dao M."/>
            <person name="Davis C."/>
            <person name="Chacko J."/>
            <person name="Dinh H."/>
            <person name="Dugan-Rocha S."/>
            <person name="Fowler G."/>
            <person name="Garner T.T."/>
            <person name="Garnes J."/>
            <person name="Gnirke A."/>
            <person name="Hawes A."/>
            <person name="Hernandez J."/>
            <person name="Hines S."/>
            <person name="Holder M."/>
            <person name="Hume J."/>
            <person name="Jhangiani S.N."/>
            <person name="Joshi V."/>
            <person name="Khan Z.M."/>
            <person name="Jackson L."/>
            <person name="Kovar C."/>
            <person name="Kowis A."/>
            <person name="Lee S."/>
            <person name="Lewis L.R."/>
            <person name="Margolis J."/>
            <person name="Morgan M."/>
            <person name="Nazareth L.V."/>
            <person name="Nguyen N."/>
            <person name="Okwuonu G."/>
            <person name="Parker D."/>
            <person name="Richards S."/>
            <person name="Ruiz S.J."/>
            <person name="Santibanez J."/>
            <person name="Savard J."/>
            <person name="Scherer S.E."/>
            <person name="Schneider B."/>
            <person name="Sodergren E."/>
            <person name="Tautz D."/>
            <person name="Vattahil S."/>
            <person name="Villasana D."/>
            <person name="White C.S."/>
            <person name="Wright R."/>
            <person name="Park Y."/>
            <person name="Beeman R.W."/>
            <person name="Lord J."/>
            <person name="Oppert B."/>
            <person name="Lorenzen M."/>
            <person name="Brown S."/>
            <person name="Wang L."/>
            <person name="Savard J."/>
            <person name="Tautz D."/>
            <person name="Richards S."/>
            <person name="Weinstock G."/>
            <person name="Gibbs R.A."/>
            <person name="Liu Y."/>
            <person name="Worley K."/>
            <person name="Weinstock G."/>
            <person name="Elsik C.G."/>
            <person name="Reese J.T."/>
            <person name="Elhaik E."/>
            <person name="Landan G."/>
            <person name="Graur D."/>
            <person name="Arensburger P."/>
            <person name="Atkinson P."/>
            <person name="Beeman R.W."/>
            <person name="Beidler J."/>
            <person name="Brown S.J."/>
            <person name="Demuth J.P."/>
            <person name="Drury D.W."/>
            <person name="Du Y.Z."/>
            <person name="Fujiwara H."/>
            <person name="Lorenzen M."/>
            <person name="Maselli V."/>
            <person name="Osanai M."/>
            <person name="Park Y."/>
            <person name="Robertson H.M."/>
            <person name="Tu Z."/>
            <person name="Wang J.J."/>
            <person name="Wang S."/>
            <person name="Richards S."/>
            <person name="Song H."/>
            <person name="Zhang L."/>
            <person name="Sodergren E."/>
            <person name="Werner D."/>
            <person name="Stanke M."/>
            <person name="Morgenstern B."/>
            <person name="Solovyev V."/>
            <person name="Kosarev P."/>
            <person name="Brown G."/>
            <person name="Chen H.C."/>
            <person name="Ermolaeva O."/>
            <person name="Hlavina W."/>
            <person name="Kapustin Y."/>
            <person name="Kiryutin B."/>
            <person name="Kitts P."/>
            <person name="Maglott D."/>
            <person name="Pruitt K."/>
            <person name="Sapojnikov V."/>
            <person name="Souvorov A."/>
            <person name="Mackey A.J."/>
            <person name="Waterhouse R.M."/>
            <person name="Wyder S."/>
            <person name="Zdobnov E.M."/>
            <person name="Zdobnov E.M."/>
            <person name="Wyder S."/>
            <person name="Kriventseva E.V."/>
            <person name="Kadowaki T."/>
            <person name="Bork P."/>
            <person name="Aranda M."/>
            <person name="Bao R."/>
            <person name="Beermann A."/>
            <person name="Berns N."/>
            <person name="Bolognesi R."/>
            <person name="Bonneton F."/>
            <person name="Bopp D."/>
            <person name="Brown S.J."/>
            <person name="Bucher G."/>
            <person name="Butts T."/>
            <person name="Chaumot A."/>
            <person name="Denell R.E."/>
            <person name="Ferrier D.E."/>
            <person name="Friedrich M."/>
            <person name="Gordon C.M."/>
            <person name="Jindra M."/>
            <person name="Klingler M."/>
            <person name="Lan Q."/>
            <person name="Lattorff H.M."/>
            <person name="Laudet V."/>
            <person name="von Levetsow C."/>
            <person name="Liu Z."/>
            <person name="Lutz R."/>
            <person name="Lynch J.A."/>
            <person name="da Fonseca R.N."/>
            <person name="Posnien N."/>
            <person name="Reuter R."/>
            <person name="Roth S."/>
            <person name="Savard J."/>
            <person name="Schinko J.B."/>
            <person name="Schmitt C."/>
            <person name="Schoppmeier M."/>
            <person name="Schroder R."/>
            <person name="Shippy T.D."/>
            <person name="Simonnet F."/>
            <person name="Marques-Souza H."/>
            <person name="Tautz D."/>
            <person name="Tomoyasu Y."/>
            <person name="Trauner J."/>
            <person name="Van der Zee M."/>
            <person name="Vervoort M."/>
            <person name="Wittkopp N."/>
            <person name="Wimmer E.A."/>
            <person name="Yang X."/>
            <person name="Jones A.K."/>
            <person name="Sattelle D.B."/>
            <person name="Ebert P.R."/>
            <person name="Nelson D."/>
            <person name="Scott J.G."/>
            <person name="Beeman R.W."/>
            <person name="Muthukrishnan S."/>
            <person name="Kramer K.J."/>
            <person name="Arakane Y."/>
            <person name="Beeman R.W."/>
            <person name="Zhu Q."/>
            <person name="Hogenkamp D."/>
            <person name="Dixit R."/>
            <person name="Oppert B."/>
            <person name="Jiang H."/>
            <person name="Zou Z."/>
            <person name="Marshall J."/>
            <person name="Elpidina E."/>
            <person name="Vinokurov K."/>
            <person name="Oppert C."/>
            <person name="Zou Z."/>
            <person name="Evans J."/>
            <person name="Lu Z."/>
            <person name="Zhao P."/>
            <person name="Sumathipala N."/>
            <person name="Altincicek B."/>
            <person name="Vilcinskas A."/>
            <person name="Williams M."/>
            <person name="Hultmark D."/>
            <person name="Hetru C."/>
            <person name="Jiang H."/>
            <person name="Grimmelikhuijzen C.J."/>
            <person name="Hauser F."/>
            <person name="Cazzamali G."/>
            <person name="Williamson M."/>
            <person name="Park Y."/>
            <person name="Li B."/>
            <person name="Tanaka Y."/>
            <person name="Predel R."/>
            <person name="Neupert S."/>
            <person name="Schachtner J."/>
            <person name="Verleyen P."/>
            <person name="Raible F."/>
            <person name="Bork P."/>
            <person name="Friedrich M."/>
            <person name="Walden K.K."/>
            <person name="Robertson H.M."/>
            <person name="Angeli S."/>
            <person name="Foret S."/>
            <person name="Bucher G."/>
            <person name="Schuetz S."/>
            <person name="Maleszka R."/>
            <person name="Wimmer E.A."/>
            <person name="Beeman R.W."/>
            <person name="Lorenzen M."/>
            <person name="Tomoyasu Y."/>
            <person name="Miller S.C."/>
            <person name="Grossmann D."/>
            <person name="Bucher G."/>
        </authorList>
    </citation>
    <scope>NUCLEOTIDE SEQUENCE [LARGE SCALE GENOMIC DNA]</scope>
    <source>
        <strain evidence="1 2">Georgia GA2</strain>
    </source>
</reference>
<gene>
    <name evidence="1" type="primary">AUGUSTUS-3.0.2_31956</name>
    <name evidence="1" type="ORF">TcasGA2_TC031956</name>
</gene>
<keyword evidence="2" id="KW-1185">Reference proteome</keyword>
<organism evidence="1 2">
    <name type="scientific">Tribolium castaneum</name>
    <name type="common">Red flour beetle</name>
    <dbReference type="NCBI Taxonomy" id="7070"/>
    <lineage>
        <taxon>Eukaryota</taxon>
        <taxon>Metazoa</taxon>
        <taxon>Ecdysozoa</taxon>
        <taxon>Arthropoda</taxon>
        <taxon>Hexapoda</taxon>
        <taxon>Insecta</taxon>
        <taxon>Pterygota</taxon>
        <taxon>Neoptera</taxon>
        <taxon>Endopterygota</taxon>
        <taxon>Coleoptera</taxon>
        <taxon>Polyphaga</taxon>
        <taxon>Cucujiformia</taxon>
        <taxon>Tenebrionidae</taxon>
        <taxon>Tenebrionidae incertae sedis</taxon>
        <taxon>Tribolium</taxon>
    </lineage>
</organism>
<reference evidence="1 2" key="2">
    <citation type="journal article" date="2010" name="Nucleic Acids Res.">
        <title>BeetleBase in 2010: revisions to provide comprehensive genomic information for Tribolium castaneum.</title>
        <authorList>
            <person name="Kim H.S."/>
            <person name="Murphy T."/>
            <person name="Xia J."/>
            <person name="Caragea D."/>
            <person name="Park Y."/>
            <person name="Beeman R.W."/>
            <person name="Lorenzen M.D."/>
            <person name="Butcher S."/>
            <person name="Manak J.R."/>
            <person name="Brown S.J."/>
        </authorList>
    </citation>
    <scope>GENOME REANNOTATION</scope>
    <source>
        <strain evidence="1 2">Georgia GA2</strain>
    </source>
</reference>
<dbReference type="EMBL" id="KQ971311">
    <property type="protein sequence ID" value="KYB29434.1"/>
    <property type="molecule type" value="Genomic_DNA"/>
</dbReference>
<dbReference type="AlphaFoldDB" id="A0A139WNG0"/>
<dbReference type="InParanoid" id="A0A139WNG0"/>
<proteinExistence type="predicted"/>
<name>A0A139WNG0_TRICA</name>
<evidence type="ECO:0000313" key="1">
    <source>
        <dbReference type="EMBL" id="KYB29434.1"/>
    </source>
</evidence>
<dbReference type="Proteomes" id="UP000007266">
    <property type="component" value="Linkage group 2"/>
</dbReference>
<evidence type="ECO:0000313" key="2">
    <source>
        <dbReference type="Proteomes" id="UP000007266"/>
    </source>
</evidence>